<protein>
    <submittedName>
        <fullName evidence="2">Uncharacterized protein</fullName>
    </submittedName>
</protein>
<proteinExistence type="predicted"/>
<keyword evidence="3" id="KW-1185">Reference proteome</keyword>
<accession>A0A2P5DRB6</accession>
<dbReference type="AlphaFoldDB" id="A0A2P5DRB6"/>
<sequence>MFSSFPHDVHGSSTVLHLRPSASPAITGIEAPPPQKHSAELSAPSELSTAGIDEKYCEGLSTAHNYSDHLRSRK</sequence>
<organism evidence="2 3">
    <name type="scientific">Trema orientale</name>
    <name type="common">Charcoal tree</name>
    <name type="synonym">Celtis orientalis</name>
    <dbReference type="NCBI Taxonomy" id="63057"/>
    <lineage>
        <taxon>Eukaryota</taxon>
        <taxon>Viridiplantae</taxon>
        <taxon>Streptophyta</taxon>
        <taxon>Embryophyta</taxon>
        <taxon>Tracheophyta</taxon>
        <taxon>Spermatophyta</taxon>
        <taxon>Magnoliopsida</taxon>
        <taxon>eudicotyledons</taxon>
        <taxon>Gunneridae</taxon>
        <taxon>Pentapetalae</taxon>
        <taxon>rosids</taxon>
        <taxon>fabids</taxon>
        <taxon>Rosales</taxon>
        <taxon>Cannabaceae</taxon>
        <taxon>Trema</taxon>
    </lineage>
</organism>
<reference evidence="3" key="1">
    <citation type="submission" date="2016-06" db="EMBL/GenBank/DDBJ databases">
        <title>Parallel loss of symbiosis genes in relatives of nitrogen-fixing non-legume Parasponia.</title>
        <authorList>
            <person name="Van Velzen R."/>
            <person name="Holmer R."/>
            <person name="Bu F."/>
            <person name="Rutten L."/>
            <person name="Van Zeijl A."/>
            <person name="Liu W."/>
            <person name="Santuari L."/>
            <person name="Cao Q."/>
            <person name="Sharma T."/>
            <person name="Shen D."/>
            <person name="Roswanjaya Y."/>
            <person name="Wardhani T."/>
            <person name="Kalhor M.S."/>
            <person name="Jansen J."/>
            <person name="Van den Hoogen J."/>
            <person name="Gungor B."/>
            <person name="Hartog M."/>
            <person name="Hontelez J."/>
            <person name="Verver J."/>
            <person name="Yang W.-C."/>
            <person name="Schijlen E."/>
            <person name="Repin R."/>
            <person name="Schilthuizen M."/>
            <person name="Schranz E."/>
            <person name="Heidstra R."/>
            <person name="Miyata K."/>
            <person name="Fedorova E."/>
            <person name="Kohlen W."/>
            <person name="Bisseling T."/>
            <person name="Smit S."/>
            <person name="Geurts R."/>
        </authorList>
    </citation>
    <scope>NUCLEOTIDE SEQUENCE [LARGE SCALE GENOMIC DNA]</scope>
    <source>
        <strain evidence="3">cv. RG33-2</strain>
    </source>
</reference>
<feature type="region of interest" description="Disordered" evidence="1">
    <location>
        <begin position="20"/>
        <end position="46"/>
    </location>
</feature>
<dbReference type="InParanoid" id="A0A2P5DRB6"/>
<evidence type="ECO:0000256" key="1">
    <source>
        <dbReference type="SAM" id="MobiDB-lite"/>
    </source>
</evidence>
<evidence type="ECO:0000313" key="2">
    <source>
        <dbReference type="EMBL" id="PON75835.1"/>
    </source>
</evidence>
<gene>
    <name evidence="2" type="ORF">TorRG33x02_244490</name>
</gene>
<dbReference type="EMBL" id="JXTC01000254">
    <property type="protein sequence ID" value="PON75835.1"/>
    <property type="molecule type" value="Genomic_DNA"/>
</dbReference>
<dbReference type="Proteomes" id="UP000237000">
    <property type="component" value="Unassembled WGS sequence"/>
</dbReference>
<evidence type="ECO:0000313" key="3">
    <source>
        <dbReference type="Proteomes" id="UP000237000"/>
    </source>
</evidence>
<name>A0A2P5DRB6_TREOI</name>
<comment type="caution">
    <text evidence="2">The sequence shown here is derived from an EMBL/GenBank/DDBJ whole genome shotgun (WGS) entry which is preliminary data.</text>
</comment>